<feature type="transmembrane region" description="Helical" evidence="1">
    <location>
        <begin position="238"/>
        <end position="257"/>
    </location>
</feature>
<dbReference type="RefSeq" id="WP_009503260.1">
    <property type="nucleotide sequence ID" value="NZ_LIGK01000007.1"/>
</dbReference>
<keyword evidence="1" id="KW-0472">Membrane</keyword>
<feature type="transmembrane region" description="Helical" evidence="1">
    <location>
        <begin position="122"/>
        <end position="138"/>
    </location>
</feature>
<dbReference type="InterPro" id="IPR037185">
    <property type="entry name" value="EmrE-like"/>
</dbReference>
<dbReference type="Pfam" id="PF00892">
    <property type="entry name" value="EamA"/>
    <property type="match status" value="1"/>
</dbReference>
<comment type="caution">
    <text evidence="3">The sequence shown here is derived from an EMBL/GenBank/DDBJ whole genome shotgun (WGS) entry which is preliminary data.</text>
</comment>
<gene>
    <name evidence="3" type="ORF">ATI53_100662</name>
</gene>
<keyword evidence="4" id="KW-1185">Reference proteome</keyword>
<reference evidence="3 4" key="1">
    <citation type="submission" date="2018-06" db="EMBL/GenBank/DDBJ databases">
        <title>Genomic Encyclopedia of Archaeal and Bacterial Type Strains, Phase II (KMG-II): from individual species to whole genera.</title>
        <authorList>
            <person name="Goeker M."/>
        </authorList>
    </citation>
    <scope>NUCLEOTIDE SEQUENCE [LARGE SCALE GENOMIC DNA]</scope>
    <source>
        <strain evidence="3 4">DSM 22011</strain>
    </source>
</reference>
<dbReference type="PANTHER" id="PTHR22911">
    <property type="entry name" value="ACYL-MALONYL CONDENSING ENZYME-RELATED"/>
    <property type="match status" value="1"/>
</dbReference>
<feature type="transmembrane region" description="Helical" evidence="1">
    <location>
        <begin position="37"/>
        <end position="55"/>
    </location>
</feature>
<evidence type="ECO:0000256" key="1">
    <source>
        <dbReference type="SAM" id="Phobius"/>
    </source>
</evidence>
<feature type="domain" description="EamA" evidence="2">
    <location>
        <begin position="8"/>
        <end position="138"/>
    </location>
</feature>
<proteinExistence type="predicted"/>
<dbReference type="SUPFAM" id="SSF103481">
    <property type="entry name" value="Multidrug resistance efflux transporter EmrE"/>
    <property type="match status" value="2"/>
</dbReference>
<name>A0A327YHA3_9RHOB</name>
<feature type="transmembrane region" description="Helical" evidence="1">
    <location>
        <begin position="263"/>
        <end position="285"/>
    </location>
</feature>
<feature type="transmembrane region" description="Helical" evidence="1">
    <location>
        <begin position="62"/>
        <end position="83"/>
    </location>
</feature>
<organism evidence="3 4">
    <name type="scientific">Salipiger aestuarii</name>
    <dbReference type="NCBI Taxonomy" id="568098"/>
    <lineage>
        <taxon>Bacteria</taxon>
        <taxon>Pseudomonadati</taxon>
        <taxon>Pseudomonadota</taxon>
        <taxon>Alphaproteobacteria</taxon>
        <taxon>Rhodobacterales</taxon>
        <taxon>Roseobacteraceae</taxon>
        <taxon>Salipiger</taxon>
    </lineage>
</organism>
<dbReference type="OrthoDB" id="9810239at2"/>
<dbReference type="InterPro" id="IPR000620">
    <property type="entry name" value="EamA_dom"/>
</dbReference>
<keyword evidence="1" id="KW-0812">Transmembrane</keyword>
<protein>
    <submittedName>
        <fullName evidence="3">Drug/metabolite transporter (DMT)-like permease</fullName>
    </submittedName>
</protein>
<evidence type="ECO:0000313" key="4">
    <source>
        <dbReference type="Proteomes" id="UP000249165"/>
    </source>
</evidence>
<dbReference type="GO" id="GO:0016020">
    <property type="term" value="C:membrane"/>
    <property type="evidence" value="ECO:0007669"/>
    <property type="project" value="InterPro"/>
</dbReference>
<evidence type="ECO:0000313" key="3">
    <source>
        <dbReference type="EMBL" id="RAK20284.1"/>
    </source>
</evidence>
<feature type="transmembrane region" description="Helical" evidence="1">
    <location>
        <begin position="208"/>
        <end position="226"/>
    </location>
</feature>
<evidence type="ECO:0000259" key="2">
    <source>
        <dbReference type="Pfam" id="PF00892"/>
    </source>
</evidence>
<dbReference type="Proteomes" id="UP000249165">
    <property type="component" value="Unassembled WGS sequence"/>
</dbReference>
<feature type="transmembrane region" description="Helical" evidence="1">
    <location>
        <begin position="89"/>
        <end position="110"/>
    </location>
</feature>
<dbReference type="AlphaFoldDB" id="A0A327YHA3"/>
<keyword evidence="1" id="KW-1133">Transmembrane helix</keyword>
<dbReference type="EMBL" id="QLMG01000006">
    <property type="protein sequence ID" value="RAK20284.1"/>
    <property type="molecule type" value="Genomic_DNA"/>
</dbReference>
<sequence length="303" mass="30966">MQDTSPKGILLAASGTLVLTPDALLMRLSGMDGLQMLGWRGLCTGLVFWAAWLLATRDRATLRSLVSPAGATLVLAHFCNALLFPLGIAHAPVAVVLLAVACTPVCAALLSRVLLGEPTSRATWITIAAVVTGIALAVSGSHDDAINGSALIGAACGLGVAMCLATTFVTLRHRPSLPLLPGLGSGALLAGLVGLLITTPAAMTQGNVPAILATGVLILPASFFALSTASRLTHAANVSLVMLLETVLGPLWVWIILDETPSSRMLAGGAIVVVSLAAYIAAPLVSSGRTHSRNSGRRRAARP</sequence>
<feature type="transmembrane region" description="Helical" evidence="1">
    <location>
        <begin position="183"/>
        <end position="202"/>
    </location>
</feature>
<feature type="transmembrane region" description="Helical" evidence="1">
    <location>
        <begin position="150"/>
        <end position="171"/>
    </location>
</feature>
<accession>A0A327YHA3</accession>